<evidence type="ECO:0000256" key="4">
    <source>
        <dbReference type="ARBA" id="ARBA00023136"/>
    </source>
</evidence>
<evidence type="ECO:0000256" key="3">
    <source>
        <dbReference type="ARBA" id="ARBA00022729"/>
    </source>
</evidence>
<dbReference type="InterPro" id="IPR012944">
    <property type="entry name" value="SusD_RagB_dom"/>
</dbReference>
<evidence type="ECO:0000256" key="5">
    <source>
        <dbReference type="ARBA" id="ARBA00023237"/>
    </source>
</evidence>
<dbReference type="SUPFAM" id="SSF48452">
    <property type="entry name" value="TPR-like"/>
    <property type="match status" value="1"/>
</dbReference>
<dbReference type="AlphaFoldDB" id="A0A3S9VS78"/>
<evidence type="ECO:0000313" key="9">
    <source>
        <dbReference type="Proteomes" id="UP000270673"/>
    </source>
</evidence>
<dbReference type="KEGG" id="buy:D8S85_07090"/>
<keyword evidence="4" id="KW-0472">Membrane</keyword>
<dbReference type="Proteomes" id="UP000270673">
    <property type="component" value="Chromosome"/>
</dbReference>
<comment type="similarity">
    <text evidence="2">Belongs to the SusD family.</text>
</comment>
<keyword evidence="5" id="KW-0998">Cell outer membrane</keyword>
<evidence type="ECO:0000256" key="1">
    <source>
        <dbReference type="ARBA" id="ARBA00004442"/>
    </source>
</evidence>
<dbReference type="Pfam" id="PF07980">
    <property type="entry name" value="SusD_RagB"/>
    <property type="match status" value="1"/>
</dbReference>
<dbReference type="Pfam" id="PF14322">
    <property type="entry name" value="SusD-like_3"/>
    <property type="match status" value="1"/>
</dbReference>
<organism evidence="8 9">
    <name type="scientific">Butyricimonas faecalis</name>
    <dbReference type="NCBI Taxonomy" id="2093856"/>
    <lineage>
        <taxon>Bacteria</taxon>
        <taxon>Pseudomonadati</taxon>
        <taxon>Bacteroidota</taxon>
        <taxon>Bacteroidia</taxon>
        <taxon>Bacteroidales</taxon>
        <taxon>Odoribacteraceae</taxon>
        <taxon>Butyricimonas</taxon>
    </lineage>
</organism>
<sequence>MKKIFIISCILFVLSSCDSFLKEYSQDLARVETIGDLDELLLGSAYYPIGYKYIASYTLYTVGEPYNQYVHFMSDELKQNEETSYGSNGIFETVFGYYTWQRQVGINLKGTSVGTENTDWKKTYNYINATNMILSELDEVTIHDDEEESTKMRVEGECHFLRALYYFTLVNLYADPYVPSKAASTPGVPLKLTSYVEDKEYQNNSVAEIYEQVLKDLNRAIECLSQTTRKSIYRADITAAYLLTARVYLYMQDYPNARKYAQLVLDRNDNLTDLNLFAGTDNVFTSENPEVIFSMGGHFLSYNIYGDDRYDEEYPFYVSDDLIAAFEENDLRKSLYISEGGYGYYYKKIYWGRKHYGSSCSVSDNFLFRTSEAYLILAEACAFDNEEGLARQYIEQLQAKRFATVPAVTQSGNALIDLIREERQRELCLEGHRWFDLRRYTVCEKYPWSKTIRHLYTDFSSQDWSPERTRVFELEPNDKAYTLAFPKEVLDFQNTLNTNNRPERLPVEESNY</sequence>
<evidence type="ECO:0000259" key="6">
    <source>
        <dbReference type="Pfam" id="PF07980"/>
    </source>
</evidence>
<keyword evidence="9" id="KW-1185">Reference proteome</keyword>
<dbReference type="GO" id="GO:0009279">
    <property type="term" value="C:cell outer membrane"/>
    <property type="evidence" value="ECO:0007669"/>
    <property type="project" value="UniProtKB-SubCell"/>
</dbReference>
<keyword evidence="3" id="KW-0732">Signal</keyword>
<dbReference type="RefSeq" id="WP_106480095.1">
    <property type="nucleotide sequence ID" value="NZ_CP032819.1"/>
</dbReference>
<dbReference type="EMBL" id="CP032819">
    <property type="protein sequence ID" value="AZS29350.1"/>
    <property type="molecule type" value="Genomic_DNA"/>
</dbReference>
<accession>A0A3S9VS78</accession>
<comment type="subcellular location">
    <subcellularLocation>
        <location evidence="1">Cell outer membrane</location>
    </subcellularLocation>
</comment>
<dbReference type="PROSITE" id="PS51257">
    <property type="entry name" value="PROKAR_LIPOPROTEIN"/>
    <property type="match status" value="1"/>
</dbReference>
<feature type="domain" description="RagB/SusD" evidence="6">
    <location>
        <begin position="342"/>
        <end position="497"/>
    </location>
</feature>
<proteinExistence type="inferred from homology"/>
<feature type="domain" description="SusD-like N-terminal" evidence="7">
    <location>
        <begin position="109"/>
        <end position="249"/>
    </location>
</feature>
<gene>
    <name evidence="8" type="ORF">D8S85_07090</name>
</gene>
<protein>
    <submittedName>
        <fullName evidence="8">RagB/SusD family nutrient uptake outer membrane protein</fullName>
    </submittedName>
</protein>
<dbReference type="InterPro" id="IPR011990">
    <property type="entry name" value="TPR-like_helical_dom_sf"/>
</dbReference>
<evidence type="ECO:0000259" key="7">
    <source>
        <dbReference type="Pfam" id="PF14322"/>
    </source>
</evidence>
<name>A0A3S9VS78_9BACT</name>
<reference evidence="8 9" key="1">
    <citation type="submission" date="2018-10" db="EMBL/GenBank/DDBJ databases">
        <title>Butyricimonas faecalis sp. nov., isolated from human faeces and emended description of the genus Butyricimonas.</title>
        <authorList>
            <person name="Le Roy T."/>
            <person name="Van der Smissen P."/>
            <person name="Paquot A."/>
            <person name="Delzenne N."/>
            <person name="Muccioli G."/>
            <person name="Collet J.-F."/>
            <person name="Cani P.D."/>
        </authorList>
    </citation>
    <scope>NUCLEOTIDE SEQUENCE [LARGE SCALE GENOMIC DNA]</scope>
    <source>
        <strain evidence="8 9">H184</strain>
    </source>
</reference>
<dbReference type="OrthoDB" id="1016139at2"/>
<evidence type="ECO:0000313" key="8">
    <source>
        <dbReference type="EMBL" id="AZS29350.1"/>
    </source>
</evidence>
<dbReference type="Gene3D" id="1.25.40.390">
    <property type="match status" value="1"/>
</dbReference>
<dbReference type="InterPro" id="IPR033985">
    <property type="entry name" value="SusD-like_N"/>
</dbReference>
<evidence type="ECO:0000256" key="2">
    <source>
        <dbReference type="ARBA" id="ARBA00006275"/>
    </source>
</evidence>